<feature type="domain" description="SAM" evidence="2">
    <location>
        <begin position="500"/>
        <end position="563"/>
    </location>
</feature>
<dbReference type="Proteomes" id="UP001221898">
    <property type="component" value="Unassembled WGS sequence"/>
</dbReference>
<feature type="compositionally biased region" description="Low complexity" evidence="1">
    <location>
        <begin position="229"/>
        <end position="250"/>
    </location>
</feature>
<feature type="compositionally biased region" description="Polar residues" evidence="1">
    <location>
        <begin position="413"/>
        <end position="429"/>
    </location>
</feature>
<dbReference type="GO" id="GO:0035255">
    <property type="term" value="F:ionotropic glutamate receptor binding"/>
    <property type="evidence" value="ECO:0007669"/>
    <property type="project" value="TreeGrafter"/>
</dbReference>
<keyword evidence="4" id="KW-1185">Reference proteome</keyword>
<dbReference type="GO" id="GO:0030160">
    <property type="term" value="F:synaptic receptor adaptor activity"/>
    <property type="evidence" value="ECO:0007669"/>
    <property type="project" value="TreeGrafter"/>
</dbReference>
<feature type="region of interest" description="Disordered" evidence="1">
    <location>
        <begin position="292"/>
        <end position="476"/>
    </location>
</feature>
<feature type="compositionally biased region" description="Low complexity" evidence="1">
    <location>
        <begin position="440"/>
        <end position="453"/>
    </location>
</feature>
<dbReference type="GO" id="GO:0043197">
    <property type="term" value="C:dendritic spine"/>
    <property type="evidence" value="ECO:0007669"/>
    <property type="project" value="TreeGrafter"/>
</dbReference>
<dbReference type="SUPFAM" id="SSF47769">
    <property type="entry name" value="SAM/Pointed domain"/>
    <property type="match status" value="1"/>
</dbReference>
<protein>
    <recommendedName>
        <fullName evidence="2">SAM domain-containing protein</fullName>
    </recommendedName>
</protein>
<dbReference type="InterPro" id="IPR001660">
    <property type="entry name" value="SAM"/>
</dbReference>
<feature type="region of interest" description="Disordered" evidence="1">
    <location>
        <begin position="201"/>
        <end position="250"/>
    </location>
</feature>
<organism evidence="3 4">
    <name type="scientific">Aldrovandia affinis</name>
    <dbReference type="NCBI Taxonomy" id="143900"/>
    <lineage>
        <taxon>Eukaryota</taxon>
        <taxon>Metazoa</taxon>
        <taxon>Chordata</taxon>
        <taxon>Craniata</taxon>
        <taxon>Vertebrata</taxon>
        <taxon>Euteleostomi</taxon>
        <taxon>Actinopterygii</taxon>
        <taxon>Neopterygii</taxon>
        <taxon>Teleostei</taxon>
        <taxon>Notacanthiformes</taxon>
        <taxon>Halosauridae</taxon>
        <taxon>Aldrovandia</taxon>
    </lineage>
</organism>
<dbReference type="EMBL" id="JAINUG010000017">
    <property type="protein sequence ID" value="KAJ8413079.1"/>
    <property type="molecule type" value="Genomic_DNA"/>
</dbReference>
<proteinExistence type="predicted"/>
<dbReference type="Gene3D" id="1.10.150.50">
    <property type="entry name" value="Transcription Factor, Ets-1"/>
    <property type="match status" value="1"/>
</dbReference>
<dbReference type="PANTHER" id="PTHR24135:SF17">
    <property type="entry name" value="SH3 AND MULTIPLE ANKYRIN REPEAT DOMAINS PROTEIN 2"/>
    <property type="match status" value="1"/>
</dbReference>
<evidence type="ECO:0000313" key="3">
    <source>
        <dbReference type="EMBL" id="KAJ8413079.1"/>
    </source>
</evidence>
<dbReference type="InterPro" id="IPR013761">
    <property type="entry name" value="SAM/pointed_sf"/>
</dbReference>
<gene>
    <name evidence="3" type="ORF">AAFF_G00106610</name>
</gene>
<comment type="caution">
    <text evidence="3">The sequence shown here is derived from an EMBL/GenBank/DDBJ whole genome shotgun (WGS) entry which is preliminary data.</text>
</comment>
<dbReference type="FunFam" id="1.10.150.50:FF:000006">
    <property type="entry name" value="SH3 and multiple ankyrin repeat domains protein 2"/>
    <property type="match status" value="1"/>
</dbReference>
<feature type="compositionally biased region" description="Pro residues" evidence="1">
    <location>
        <begin position="302"/>
        <end position="312"/>
    </location>
</feature>
<evidence type="ECO:0000313" key="4">
    <source>
        <dbReference type="Proteomes" id="UP001221898"/>
    </source>
</evidence>
<dbReference type="SMART" id="SM00454">
    <property type="entry name" value="SAM"/>
    <property type="match status" value="1"/>
</dbReference>
<feature type="region of interest" description="Disordered" evidence="1">
    <location>
        <begin position="1"/>
        <end position="24"/>
    </location>
</feature>
<dbReference type="PROSITE" id="PS50105">
    <property type="entry name" value="SAM_DOMAIN"/>
    <property type="match status" value="1"/>
</dbReference>
<dbReference type="AlphaFoldDB" id="A0AAD7T266"/>
<dbReference type="Pfam" id="PF00536">
    <property type="entry name" value="SAM_1"/>
    <property type="match status" value="1"/>
</dbReference>
<name>A0AAD7T266_9TELE</name>
<dbReference type="GO" id="GO:0045211">
    <property type="term" value="C:postsynaptic membrane"/>
    <property type="evidence" value="ECO:0007669"/>
    <property type="project" value="TreeGrafter"/>
</dbReference>
<dbReference type="InterPro" id="IPR051569">
    <property type="entry name" value="SHANK"/>
</dbReference>
<reference evidence="3" key="1">
    <citation type="journal article" date="2023" name="Science">
        <title>Genome structures resolve the early diversification of teleost fishes.</title>
        <authorList>
            <person name="Parey E."/>
            <person name="Louis A."/>
            <person name="Montfort J."/>
            <person name="Bouchez O."/>
            <person name="Roques C."/>
            <person name="Iampietro C."/>
            <person name="Lluch J."/>
            <person name="Castinel A."/>
            <person name="Donnadieu C."/>
            <person name="Desvignes T."/>
            <person name="Floi Bucao C."/>
            <person name="Jouanno E."/>
            <person name="Wen M."/>
            <person name="Mejri S."/>
            <person name="Dirks R."/>
            <person name="Jansen H."/>
            <person name="Henkel C."/>
            <person name="Chen W.J."/>
            <person name="Zahm M."/>
            <person name="Cabau C."/>
            <person name="Klopp C."/>
            <person name="Thompson A.W."/>
            <person name="Robinson-Rechavi M."/>
            <person name="Braasch I."/>
            <person name="Lecointre G."/>
            <person name="Bobe J."/>
            <person name="Postlethwait J.H."/>
            <person name="Berthelot C."/>
            <person name="Roest Crollius H."/>
            <person name="Guiguen Y."/>
        </authorList>
    </citation>
    <scope>NUCLEOTIDE SEQUENCE</scope>
    <source>
        <strain evidence="3">NC1722</strain>
    </source>
</reference>
<sequence>MTEAKYDTEPAKEDLKPEEKKNMLMDIVDTSQQKTAGLLMVHMVDGAKAEESRLKEAEGPGDAARPDSTPSELRDPNQPVAGDAAKQPAPNSQPAGPRGKTIITISSVDEPVKLPFRIPPPPLASVDIEEEFVFSEPLPPPLEFANSIDIPEDQAGAIAEMLKQRKNGSMGTSLAPNNPHIIAEVKKAAAVGLSNCVPLGYPPPPDSLEPVTDSGIEEADSRSSGDPPLETTSTISTVSSISTLSSEGGETLDTCTVYADGQAFLVDRPPVPPKPKMKPIINKSNALYKDALIEESLETMGMPPPAPPPPPGGAQSEPPKTPTQRTSKLWGDPPELKSPPTPDPKANVISELNSILLHMNKERPPKPGEALDSPTGSRTSFGPRGPEGVAPASGTQRNAMVTFAARQGAHAPNRQSESMPPQHRASSPVLSPPDSGPGRASSLPTSASSPTLSDVFGLPTPPLGNERFSLGSGRSRSPSPLTLIQAVSNKPFASKPVLLWTKHDVADWLESLNLAEHKDAFMDNEIEGTHLPNLQKEDLIDLGVTRVGHRMNIERALKVLLDR</sequence>
<dbReference type="CDD" id="cd09506">
    <property type="entry name" value="SAM_Shank1_2_3"/>
    <property type="match status" value="1"/>
</dbReference>
<feature type="region of interest" description="Disordered" evidence="1">
    <location>
        <begin position="49"/>
        <end position="101"/>
    </location>
</feature>
<accession>A0AAD7T266</accession>
<evidence type="ECO:0000259" key="2">
    <source>
        <dbReference type="PROSITE" id="PS50105"/>
    </source>
</evidence>
<dbReference type="PANTHER" id="PTHR24135">
    <property type="entry name" value="SH3 AND MULTIPLE ANKYRIN REPEAT DOMAINS PROTEIN"/>
    <property type="match status" value="1"/>
</dbReference>
<dbReference type="GO" id="GO:0014069">
    <property type="term" value="C:postsynaptic density"/>
    <property type="evidence" value="ECO:0007669"/>
    <property type="project" value="TreeGrafter"/>
</dbReference>
<evidence type="ECO:0000256" key="1">
    <source>
        <dbReference type="SAM" id="MobiDB-lite"/>
    </source>
</evidence>
<feature type="compositionally biased region" description="Basic and acidic residues" evidence="1">
    <location>
        <begin position="1"/>
        <end position="23"/>
    </location>
</feature>
<feature type="compositionally biased region" description="Basic and acidic residues" evidence="1">
    <location>
        <begin position="49"/>
        <end position="58"/>
    </location>
</feature>